<gene>
    <name evidence="5" type="ORF">SGRAN_2244</name>
</gene>
<evidence type="ECO:0000259" key="4">
    <source>
        <dbReference type="PROSITE" id="PS50043"/>
    </source>
</evidence>
<keyword evidence="6" id="KW-1185">Reference proteome</keyword>
<dbReference type="RefSeq" id="WP_067183686.1">
    <property type="nucleotide sequence ID" value="NZ_CP012199.1"/>
</dbReference>
<dbReference type="AlphaFoldDB" id="A0AA86GKH7"/>
<reference evidence="5 6" key="1">
    <citation type="journal article" date="2016" name="BMC Genomics">
        <title>Genomic analysis of the nitrate-respiring Sphingopyxis granuli (formerly Sphingomonas macrogoltabida) strain TFA.</title>
        <authorList>
            <person name="Garcia-Romero I."/>
            <person name="Perez-Pulido A.J."/>
            <person name="Gonzalez-Flores Y.E."/>
            <person name="Reyes-Ramirez F."/>
            <person name="Santero E."/>
            <person name="Floriano B."/>
        </authorList>
    </citation>
    <scope>NUCLEOTIDE SEQUENCE [LARGE SCALE GENOMIC DNA]</scope>
    <source>
        <strain evidence="5 6">TFA</strain>
    </source>
</reference>
<dbReference type="InterPro" id="IPR016032">
    <property type="entry name" value="Sig_transdc_resp-reg_C-effctor"/>
</dbReference>
<evidence type="ECO:0000256" key="3">
    <source>
        <dbReference type="ARBA" id="ARBA00023163"/>
    </source>
</evidence>
<dbReference type="EMBL" id="CP012199">
    <property type="protein sequence ID" value="AMG74610.1"/>
    <property type="molecule type" value="Genomic_DNA"/>
</dbReference>
<dbReference type="InterPro" id="IPR036388">
    <property type="entry name" value="WH-like_DNA-bd_sf"/>
</dbReference>
<dbReference type="SUPFAM" id="SSF46894">
    <property type="entry name" value="C-terminal effector domain of the bipartite response regulators"/>
    <property type="match status" value="1"/>
</dbReference>
<dbReference type="CDD" id="cd06170">
    <property type="entry name" value="LuxR_C_like"/>
    <property type="match status" value="1"/>
</dbReference>
<evidence type="ECO:0000313" key="5">
    <source>
        <dbReference type="EMBL" id="AMG74610.1"/>
    </source>
</evidence>
<dbReference type="GO" id="GO:0006355">
    <property type="term" value="P:regulation of DNA-templated transcription"/>
    <property type="evidence" value="ECO:0007669"/>
    <property type="project" value="InterPro"/>
</dbReference>
<dbReference type="InterPro" id="IPR000792">
    <property type="entry name" value="Tscrpt_reg_LuxR_C"/>
</dbReference>
<dbReference type="SUPFAM" id="SSF75516">
    <property type="entry name" value="Pheromone-binding domain of LuxR-like quorum-sensing transcription factors"/>
    <property type="match status" value="1"/>
</dbReference>
<dbReference type="KEGG" id="sgi:SGRAN_2244"/>
<evidence type="ECO:0000256" key="1">
    <source>
        <dbReference type="ARBA" id="ARBA00023015"/>
    </source>
</evidence>
<protein>
    <submittedName>
        <fullName evidence="5">LuxR-family transcriptional regulator</fullName>
    </submittedName>
</protein>
<feature type="domain" description="HTH luxR-type" evidence="4">
    <location>
        <begin position="174"/>
        <end position="239"/>
    </location>
</feature>
<sequence length="248" mass="27514">MPLDRLIADHATLVRAATSDAEIHAHTLSAARELGFDRIAIVHALWFVRPGARLIFLHNFDEWGEIFLARRYYAHDPALLTARRTNKPFTWTEMVTMNPPDRLGARILGEAGRHGLRAGFTVPVAVPGEPGGCCSFATDADELPPAAYRRAAAWIAGEAFEQARRLHGYPVSVEDSEAPHLSPRRLECLCWATIGRTDAQIALIMGLRPSTVRTYMRDLRYLFGVCSRTELARAAQRAGLIGLDDVFP</sequence>
<dbReference type="InterPro" id="IPR005143">
    <property type="entry name" value="TF_LuxR_autoind-bd_dom"/>
</dbReference>
<name>A0AA86GKH7_9SPHN</name>
<dbReference type="SMART" id="SM00421">
    <property type="entry name" value="HTH_LUXR"/>
    <property type="match status" value="1"/>
</dbReference>
<keyword evidence="3" id="KW-0804">Transcription</keyword>
<dbReference type="InterPro" id="IPR036693">
    <property type="entry name" value="TF_LuxR_autoind-bd_dom_sf"/>
</dbReference>
<proteinExistence type="predicted"/>
<dbReference type="Pfam" id="PF00196">
    <property type="entry name" value="GerE"/>
    <property type="match status" value="1"/>
</dbReference>
<dbReference type="PROSITE" id="PS50043">
    <property type="entry name" value="HTH_LUXR_2"/>
    <property type="match status" value="1"/>
</dbReference>
<dbReference type="Proteomes" id="UP000058599">
    <property type="component" value="Chromosome"/>
</dbReference>
<dbReference type="Gene3D" id="1.10.10.10">
    <property type="entry name" value="Winged helix-like DNA-binding domain superfamily/Winged helix DNA-binding domain"/>
    <property type="match status" value="1"/>
</dbReference>
<organism evidence="5 6">
    <name type="scientific">Sphingopyxis granuli</name>
    <dbReference type="NCBI Taxonomy" id="267128"/>
    <lineage>
        <taxon>Bacteria</taxon>
        <taxon>Pseudomonadati</taxon>
        <taxon>Pseudomonadota</taxon>
        <taxon>Alphaproteobacteria</taxon>
        <taxon>Sphingomonadales</taxon>
        <taxon>Sphingomonadaceae</taxon>
        <taxon>Sphingopyxis</taxon>
    </lineage>
</organism>
<dbReference type="GO" id="GO:0003677">
    <property type="term" value="F:DNA binding"/>
    <property type="evidence" value="ECO:0007669"/>
    <property type="project" value="UniProtKB-KW"/>
</dbReference>
<dbReference type="Pfam" id="PF03472">
    <property type="entry name" value="Autoind_bind"/>
    <property type="match status" value="1"/>
</dbReference>
<keyword evidence="1" id="KW-0805">Transcription regulation</keyword>
<evidence type="ECO:0000256" key="2">
    <source>
        <dbReference type="ARBA" id="ARBA00023125"/>
    </source>
</evidence>
<dbReference type="Gene3D" id="3.30.450.80">
    <property type="entry name" value="Transcription factor LuxR-like, autoinducer-binding domain"/>
    <property type="match status" value="1"/>
</dbReference>
<evidence type="ECO:0000313" key="6">
    <source>
        <dbReference type="Proteomes" id="UP000058599"/>
    </source>
</evidence>
<accession>A0AA86GKH7</accession>
<keyword evidence="2" id="KW-0238">DNA-binding</keyword>